<reference evidence="1 2" key="1">
    <citation type="journal article" date="2013" name="PLoS Genet.">
        <title>The genome and development-dependent transcriptomes of Pyronema confluens: a window into fungal evolution.</title>
        <authorList>
            <person name="Traeger S."/>
            <person name="Altegoer F."/>
            <person name="Freitag M."/>
            <person name="Gabaldon T."/>
            <person name="Kempken F."/>
            <person name="Kumar A."/>
            <person name="Marcet-Houben M."/>
            <person name="Poggeler S."/>
            <person name="Stajich J.E."/>
            <person name="Nowrousian M."/>
        </authorList>
    </citation>
    <scope>NUCLEOTIDE SEQUENCE [LARGE SCALE GENOMIC DNA]</scope>
    <source>
        <strain evidence="2">CBS 100304</strain>
        <tissue evidence="1">Vegetative mycelium</tissue>
    </source>
</reference>
<gene>
    <name evidence="1" type="ORF">PCON_12827</name>
</gene>
<evidence type="ECO:0000313" key="1">
    <source>
        <dbReference type="EMBL" id="CCX13234.1"/>
    </source>
</evidence>
<sequence length="51" mass="5437">MQEGQAVKFTLAGKPQSQPGTYVRTLADGQIVVKDNEGKTHVVAPSAVQQQ</sequence>
<keyword evidence="2" id="KW-1185">Reference proteome</keyword>
<proteinExistence type="predicted"/>
<protein>
    <recommendedName>
        <fullName evidence="3">Hypervirulence associated protein TUDOR domain-containing protein</fullName>
    </recommendedName>
</protein>
<dbReference type="EMBL" id="HF935790">
    <property type="protein sequence ID" value="CCX13234.1"/>
    <property type="molecule type" value="Genomic_DNA"/>
</dbReference>
<name>U4L737_PYROM</name>
<accession>U4L737</accession>
<evidence type="ECO:0000313" key="2">
    <source>
        <dbReference type="Proteomes" id="UP000018144"/>
    </source>
</evidence>
<organism evidence="1 2">
    <name type="scientific">Pyronema omphalodes (strain CBS 100304)</name>
    <name type="common">Pyronema confluens</name>
    <dbReference type="NCBI Taxonomy" id="1076935"/>
    <lineage>
        <taxon>Eukaryota</taxon>
        <taxon>Fungi</taxon>
        <taxon>Dikarya</taxon>
        <taxon>Ascomycota</taxon>
        <taxon>Pezizomycotina</taxon>
        <taxon>Pezizomycetes</taxon>
        <taxon>Pezizales</taxon>
        <taxon>Pyronemataceae</taxon>
        <taxon>Pyronema</taxon>
    </lineage>
</organism>
<dbReference type="AlphaFoldDB" id="U4L737"/>
<dbReference type="Proteomes" id="UP000018144">
    <property type="component" value="Unassembled WGS sequence"/>
</dbReference>
<evidence type="ECO:0008006" key="3">
    <source>
        <dbReference type="Google" id="ProtNLM"/>
    </source>
</evidence>